<dbReference type="AlphaFoldDB" id="A0A2K3KIG9"/>
<feature type="non-terminal residue" evidence="2">
    <location>
        <position position="1"/>
    </location>
</feature>
<reference evidence="2 3" key="2">
    <citation type="journal article" date="2017" name="Front. Plant Sci.">
        <title>Gene Classification and Mining of Molecular Markers Useful in Red Clover (Trifolium pratense) Breeding.</title>
        <authorList>
            <person name="Istvanek J."/>
            <person name="Dluhosova J."/>
            <person name="Dluhos P."/>
            <person name="Patkova L."/>
            <person name="Nedelnik J."/>
            <person name="Repkova J."/>
        </authorList>
    </citation>
    <scope>NUCLEOTIDE SEQUENCE [LARGE SCALE GENOMIC DNA]</scope>
    <source>
        <strain evidence="3">cv. Tatra</strain>
        <tissue evidence="2">Young leaves</tissue>
    </source>
</reference>
<reference evidence="2 3" key="1">
    <citation type="journal article" date="2014" name="Am. J. Bot.">
        <title>Genome assembly and annotation for red clover (Trifolium pratense; Fabaceae).</title>
        <authorList>
            <person name="Istvanek J."/>
            <person name="Jaros M."/>
            <person name="Krenek A."/>
            <person name="Repkova J."/>
        </authorList>
    </citation>
    <scope>NUCLEOTIDE SEQUENCE [LARGE SCALE GENOMIC DNA]</scope>
    <source>
        <strain evidence="3">cv. Tatra</strain>
        <tissue evidence="2">Young leaves</tissue>
    </source>
</reference>
<organism evidence="2 3">
    <name type="scientific">Trifolium pratense</name>
    <name type="common">Red clover</name>
    <dbReference type="NCBI Taxonomy" id="57577"/>
    <lineage>
        <taxon>Eukaryota</taxon>
        <taxon>Viridiplantae</taxon>
        <taxon>Streptophyta</taxon>
        <taxon>Embryophyta</taxon>
        <taxon>Tracheophyta</taxon>
        <taxon>Spermatophyta</taxon>
        <taxon>Magnoliopsida</taxon>
        <taxon>eudicotyledons</taxon>
        <taxon>Gunneridae</taxon>
        <taxon>Pentapetalae</taxon>
        <taxon>rosids</taxon>
        <taxon>fabids</taxon>
        <taxon>Fabales</taxon>
        <taxon>Fabaceae</taxon>
        <taxon>Papilionoideae</taxon>
        <taxon>50 kb inversion clade</taxon>
        <taxon>NPAAA clade</taxon>
        <taxon>Hologalegina</taxon>
        <taxon>IRL clade</taxon>
        <taxon>Trifolieae</taxon>
        <taxon>Trifolium</taxon>
    </lineage>
</organism>
<evidence type="ECO:0000256" key="1">
    <source>
        <dbReference type="SAM" id="Coils"/>
    </source>
</evidence>
<accession>A0A2K3KIG9</accession>
<feature type="coiled-coil region" evidence="1">
    <location>
        <begin position="13"/>
        <end position="40"/>
    </location>
</feature>
<keyword evidence="1" id="KW-0175">Coiled coil</keyword>
<gene>
    <name evidence="2" type="ORF">L195_g062886</name>
</gene>
<proteinExistence type="predicted"/>
<evidence type="ECO:0000313" key="3">
    <source>
        <dbReference type="Proteomes" id="UP000236291"/>
    </source>
</evidence>
<evidence type="ECO:0000313" key="2">
    <source>
        <dbReference type="EMBL" id="PNX66078.1"/>
    </source>
</evidence>
<comment type="caution">
    <text evidence="2">The sequence shown here is derived from an EMBL/GenBank/DDBJ whole genome shotgun (WGS) entry which is preliminary data.</text>
</comment>
<protein>
    <submittedName>
        <fullName evidence="2">Uncharacterized protein</fullName>
    </submittedName>
</protein>
<sequence>AQGEQISKLVKEKDETVSAAETLGEEKTRLENEVHDLQLYAATQYDEGFSFAMKQVKVLFPDLDAFV</sequence>
<name>A0A2K3KIG9_TRIPR</name>
<dbReference type="Proteomes" id="UP000236291">
    <property type="component" value="Unassembled WGS sequence"/>
</dbReference>
<dbReference type="EMBL" id="ASHM01188352">
    <property type="protein sequence ID" value="PNX66078.1"/>
    <property type="molecule type" value="Genomic_DNA"/>
</dbReference>